<dbReference type="Pfam" id="PF00293">
    <property type="entry name" value="NUDIX"/>
    <property type="match status" value="1"/>
</dbReference>
<dbReference type="Proteomes" id="UP000558113">
    <property type="component" value="Unassembled WGS sequence"/>
</dbReference>
<protein>
    <submittedName>
        <fullName evidence="3">NUDIX domain-containing protein</fullName>
    </submittedName>
</protein>
<name>A0A7X4YRR8_9BACL</name>
<reference evidence="3 4" key="1">
    <citation type="submission" date="2020-01" db="EMBL/GenBank/DDBJ databases">
        <title>Paenibacillus soybeanensis sp. nov. isolated from the nodules of soybean (Glycine max(L.) Merr).</title>
        <authorList>
            <person name="Wang H."/>
        </authorList>
    </citation>
    <scope>NUCLEOTIDE SEQUENCE [LARGE SCALE GENOMIC DNA]</scope>
    <source>
        <strain evidence="3 4">DSM 23054</strain>
    </source>
</reference>
<dbReference type="PROSITE" id="PS00893">
    <property type="entry name" value="NUDIX_BOX"/>
    <property type="match status" value="1"/>
</dbReference>
<sequence length="163" mass="18695">MRYRASSLCILRRGSSILLEQFPEEDGVITYRPVGGTIEYGEDSKSAVVREVKEEIDVDIIRPRLIGLIENIFPYYNEVGHEYDFIYEAEFCSPDDYDREVFEGVEGDKTFAAVWMNLSDFADNPRYMLVPEGLYDMLARKGGAHAAEILHLSTRDYVAFESK</sequence>
<keyword evidence="1" id="KW-0378">Hydrolase</keyword>
<evidence type="ECO:0000259" key="2">
    <source>
        <dbReference type="PROSITE" id="PS51462"/>
    </source>
</evidence>
<dbReference type="PROSITE" id="PS51462">
    <property type="entry name" value="NUDIX"/>
    <property type="match status" value="1"/>
</dbReference>
<dbReference type="AlphaFoldDB" id="A0A7X4YRR8"/>
<gene>
    <name evidence="3" type="ORF">GT003_14965</name>
</gene>
<dbReference type="CDD" id="cd04688">
    <property type="entry name" value="NUDIX_Hydrolase"/>
    <property type="match status" value="1"/>
</dbReference>
<dbReference type="InterPro" id="IPR000086">
    <property type="entry name" value="NUDIX_hydrolase_dom"/>
</dbReference>
<comment type="caution">
    <text evidence="3">The sequence shown here is derived from an EMBL/GenBank/DDBJ whole genome shotgun (WGS) entry which is preliminary data.</text>
</comment>
<keyword evidence="4" id="KW-1185">Reference proteome</keyword>
<dbReference type="GO" id="GO:0016787">
    <property type="term" value="F:hydrolase activity"/>
    <property type="evidence" value="ECO:0007669"/>
    <property type="project" value="UniProtKB-KW"/>
</dbReference>
<accession>A0A7X4YRR8</accession>
<dbReference type="RefSeq" id="WP_161699064.1">
    <property type="nucleotide sequence ID" value="NZ_JAAAMU010000006.1"/>
</dbReference>
<feature type="domain" description="Nudix hydrolase" evidence="2">
    <location>
        <begin position="1"/>
        <end position="138"/>
    </location>
</feature>
<dbReference type="InterPro" id="IPR020084">
    <property type="entry name" value="NUDIX_hydrolase_CS"/>
</dbReference>
<evidence type="ECO:0000313" key="3">
    <source>
        <dbReference type="EMBL" id="NBC70299.1"/>
    </source>
</evidence>
<evidence type="ECO:0000256" key="1">
    <source>
        <dbReference type="ARBA" id="ARBA00022801"/>
    </source>
</evidence>
<organism evidence="3 4">
    <name type="scientific">Paenibacillus sacheonensis</name>
    <dbReference type="NCBI Taxonomy" id="742054"/>
    <lineage>
        <taxon>Bacteria</taxon>
        <taxon>Bacillati</taxon>
        <taxon>Bacillota</taxon>
        <taxon>Bacilli</taxon>
        <taxon>Bacillales</taxon>
        <taxon>Paenibacillaceae</taxon>
        <taxon>Paenibacillus</taxon>
    </lineage>
</organism>
<dbReference type="InterPro" id="IPR015797">
    <property type="entry name" value="NUDIX_hydrolase-like_dom_sf"/>
</dbReference>
<dbReference type="OrthoDB" id="7376250at2"/>
<dbReference type="EMBL" id="JAAAMU010000006">
    <property type="protein sequence ID" value="NBC70299.1"/>
    <property type="molecule type" value="Genomic_DNA"/>
</dbReference>
<dbReference type="Gene3D" id="3.90.79.10">
    <property type="entry name" value="Nucleoside Triphosphate Pyrophosphohydrolase"/>
    <property type="match status" value="1"/>
</dbReference>
<evidence type="ECO:0000313" key="4">
    <source>
        <dbReference type="Proteomes" id="UP000558113"/>
    </source>
</evidence>
<dbReference type="SUPFAM" id="SSF55811">
    <property type="entry name" value="Nudix"/>
    <property type="match status" value="1"/>
</dbReference>
<proteinExistence type="predicted"/>